<gene>
    <name evidence="1" type="ORF">JCM19237_2154</name>
</gene>
<sequence>MGRSHDVATGFAHILVLNQHCQMGIPFVVVSEAGGFKTAGKRSVSRL</sequence>
<comment type="caution">
    <text evidence="1">The sequence shown here is derived from an EMBL/GenBank/DDBJ whole genome shotgun (WGS) entry which is preliminary data.</text>
</comment>
<dbReference type="Proteomes" id="UP000029227">
    <property type="component" value="Unassembled WGS sequence"/>
</dbReference>
<organism evidence="1 2">
    <name type="scientific">Photobacterium aphoticum</name>
    <dbReference type="NCBI Taxonomy" id="754436"/>
    <lineage>
        <taxon>Bacteria</taxon>
        <taxon>Pseudomonadati</taxon>
        <taxon>Pseudomonadota</taxon>
        <taxon>Gammaproteobacteria</taxon>
        <taxon>Vibrionales</taxon>
        <taxon>Vibrionaceae</taxon>
        <taxon>Photobacterium</taxon>
    </lineage>
</organism>
<evidence type="ECO:0000313" key="1">
    <source>
        <dbReference type="EMBL" id="GAL04003.1"/>
    </source>
</evidence>
<dbReference type="AlphaFoldDB" id="A0A090QP59"/>
<protein>
    <submittedName>
        <fullName evidence="1">Uncharacterized protein</fullName>
    </submittedName>
</protein>
<evidence type="ECO:0000313" key="2">
    <source>
        <dbReference type="Proteomes" id="UP000029227"/>
    </source>
</evidence>
<name>A0A090QP59_9GAMM</name>
<dbReference type="EMBL" id="BBMN01000003">
    <property type="protein sequence ID" value="GAL04003.1"/>
    <property type="molecule type" value="Genomic_DNA"/>
</dbReference>
<reference evidence="1 2" key="1">
    <citation type="journal article" date="2014" name="Genome Announc.">
        <title>Draft Genome Sequences of Two Vibrionaceae Species, Vibrio ponticus C121 and Photobacterium aphoticum C119, Isolated as Coral Reef Microbiota.</title>
        <authorList>
            <person name="Al-saari N."/>
            <person name="Meirelles P.M."/>
            <person name="Mino S."/>
            <person name="Suda W."/>
            <person name="Oshima K."/>
            <person name="Hattori M."/>
            <person name="Ohkuma M."/>
            <person name="Thompson F.L."/>
            <person name="Gomez-Gil B."/>
            <person name="Sawabe T."/>
            <person name="Sawabe T."/>
        </authorList>
    </citation>
    <scope>NUCLEOTIDE SEQUENCE [LARGE SCALE GENOMIC DNA]</scope>
    <source>
        <strain evidence="1 2">JCM 19237</strain>
    </source>
</reference>
<proteinExistence type="predicted"/>
<accession>A0A090QP59</accession>